<dbReference type="GO" id="GO:0006281">
    <property type="term" value="P:DNA repair"/>
    <property type="evidence" value="ECO:0007669"/>
    <property type="project" value="TreeGrafter"/>
</dbReference>
<reference evidence="5 6" key="1">
    <citation type="submission" date="2014-02" db="EMBL/GenBank/DDBJ databases">
        <title>The small core and large imbalanced accessory genome model reveals a collaborative survival strategy of Sorangium cellulosum strains in nature.</title>
        <authorList>
            <person name="Han K."/>
            <person name="Peng R."/>
            <person name="Blom J."/>
            <person name="Li Y.-Z."/>
        </authorList>
    </citation>
    <scope>NUCLEOTIDE SEQUENCE [LARGE SCALE GENOMIC DNA]</scope>
    <source>
        <strain evidence="5 6">So0157-25</strain>
    </source>
</reference>
<dbReference type="EMBL" id="JELY01003007">
    <property type="protein sequence ID" value="KYF51030.1"/>
    <property type="molecule type" value="Genomic_DNA"/>
</dbReference>
<evidence type="ECO:0000313" key="6">
    <source>
        <dbReference type="Proteomes" id="UP000075420"/>
    </source>
</evidence>
<dbReference type="EC" id="3.1.3.18" evidence="4"/>
<evidence type="ECO:0000256" key="4">
    <source>
        <dbReference type="ARBA" id="ARBA00013078"/>
    </source>
</evidence>
<dbReference type="AlphaFoldDB" id="A0A150P5U0"/>
<dbReference type="GO" id="GO:0005829">
    <property type="term" value="C:cytosol"/>
    <property type="evidence" value="ECO:0007669"/>
    <property type="project" value="TreeGrafter"/>
</dbReference>
<dbReference type="InterPro" id="IPR023214">
    <property type="entry name" value="HAD_sf"/>
</dbReference>
<dbReference type="Pfam" id="PF00702">
    <property type="entry name" value="Hydrolase"/>
    <property type="match status" value="1"/>
</dbReference>
<dbReference type="GO" id="GO:0008967">
    <property type="term" value="F:phosphoglycolate phosphatase activity"/>
    <property type="evidence" value="ECO:0007669"/>
    <property type="project" value="UniProtKB-EC"/>
</dbReference>
<keyword evidence="5" id="KW-0378">Hydrolase</keyword>
<dbReference type="PANTHER" id="PTHR43434:SF1">
    <property type="entry name" value="PHOSPHOGLYCOLATE PHOSPHATASE"/>
    <property type="match status" value="1"/>
</dbReference>
<comment type="pathway">
    <text evidence="2">Organic acid metabolism; glycolate biosynthesis; glycolate from 2-phosphoglycolate: step 1/1.</text>
</comment>
<dbReference type="PANTHER" id="PTHR43434">
    <property type="entry name" value="PHOSPHOGLYCOLATE PHOSPHATASE"/>
    <property type="match status" value="1"/>
</dbReference>
<dbReference type="InterPro" id="IPR006439">
    <property type="entry name" value="HAD-SF_hydro_IA"/>
</dbReference>
<protein>
    <recommendedName>
        <fullName evidence="4">phosphoglycolate phosphatase</fullName>
        <ecNumber evidence="4">3.1.3.18</ecNumber>
    </recommendedName>
</protein>
<dbReference type="NCBIfam" id="TIGR01509">
    <property type="entry name" value="HAD-SF-IA-v3"/>
    <property type="match status" value="1"/>
</dbReference>
<name>A0A150P5U0_SORCE</name>
<organism evidence="5 6">
    <name type="scientific">Sorangium cellulosum</name>
    <name type="common">Polyangium cellulosum</name>
    <dbReference type="NCBI Taxonomy" id="56"/>
    <lineage>
        <taxon>Bacteria</taxon>
        <taxon>Pseudomonadati</taxon>
        <taxon>Myxococcota</taxon>
        <taxon>Polyangia</taxon>
        <taxon>Polyangiales</taxon>
        <taxon>Polyangiaceae</taxon>
        <taxon>Sorangium</taxon>
    </lineage>
</organism>
<dbReference type="PRINTS" id="PR00413">
    <property type="entry name" value="HADHALOGNASE"/>
</dbReference>
<dbReference type="SUPFAM" id="SSF56784">
    <property type="entry name" value="HAD-like"/>
    <property type="match status" value="1"/>
</dbReference>
<dbReference type="SFLD" id="SFLDG01129">
    <property type="entry name" value="C1.5:_HAD__Beta-PGM__Phosphata"/>
    <property type="match status" value="1"/>
</dbReference>
<dbReference type="Gene3D" id="1.10.150.240">
    <property type="entry name" value="Putative phosphatase, domain 2"/>
    <property type="match status" value="1"/>
</dbReference>
<sequence>MFKAILWDNDGVLVDTEGLYFQATRETIASVGVELTVDDYRRLFLVESRGAWHLASARGVDEAGLRSLADARDRRYLELIAAGDTLLPGAREVVAALAARFRMAIVTSSKPEPFHRAHATTGLLRWFEFALTREQYARAKPDPEPYTAARERLGLPAEDVLVIEDSERGLRAAKAAGLTCWVVPSPLTARSDFTGADARLASLRDVLARLDDPRT</sequence>
<comment type="caution">
    <text evidence="5">The sequence shown here is derived from an EMBL/GenBank/DDBJ whole genome shotgun (WGS) entry which is preliminary data.</text>
</comment>
<evidence type="ECO:0000313" key="5">
    <source>
        <dbReference type="EMBL" id="KYF51030.1"/>
    </source>
</evidence>
<dbReference type="InterPro" id="IPR050155">
    <property type="entry name" value="HAD-like_hydrolase_sf"/>
</dbReference>
<comment type="similarity">
    <text evidence="3">Belongs to the HAD-like hydrolase superfamily. CbbY/CbbZ/Gph/YieH family.</text>
</comment>
<gene>
    <name evidence="5" type="ORF">BE08_40625</name>
</gene>
<dbReference type="SFLD" id="SFLDS00003">
    <property type="entry name" value="Haloacid_Dehalogenase"/>
    <property type="match status" value="1"/>
</dbReference>
<evidence type="ECO:0000256" key="1">
    <source>
        <dbReference type="ARBA" id="ARBA00000830"/>
    </source>
</evidence>
<dbReference type="Proteomes" id="UP000075420">
    <property type="component" value="Unassembled WGS sequence"/>
</dbReference>
<comment type="catalytic activity">
    <reaction evidence="1">
        <text>2-phosphoglycolate + H2O = glycolate + phosphate</text>
        <dbReference type="Rhea" id="RHEA:14369"/>
        <dbReference type="ChEBI" id="CHEBI:15377"/>
        <dbReference type="ChEBI" id="CHEBI:29805"/>
        <dbReference type="ChEBI" id="CHEBI:43474"/>
        <dbReference type="ChEBI" id="CHEBI:58033"/>
        <dbReference type="EC" id="3.1.3.18"/>
    </reaction>
</comment>
<proteinExistence type="inferred from homology"/>
<dbReference type="InterPro" id="IPR036412">
    <property type="entry name" value="HAD-like_sf"/>
</dbReference>
<accession>A0A150P5U0</accession>
<evidence type="ECO:0000256" key="2">
    <source>
        <dbReference type="ARBA" id="ARBA00004818"/>
    </source>
</evidence>
<evidence type="ECO:0000256" key="3">
    <source>
        <dbReference type="ARBA" id="ARBA00006171"/>
    </source>
</evidence>
<dbReference type="CDD" id="cd07505">
    <property type="entry name" value="HAD_BPGM-like"/>
    <property type="match status" value="1"/>
</dbReference>
<dbReference type="InterPro" id="IPR023198">
    <property type="entry name" value="PGP-like_dom2"/>
</dbReference>
<dbReference type="NCBIfam" id="TIGR01549">
    <property type="entry name" value="HAD-SF-IA-v1"/>
    <property type="match status" value="1"/>
</dbReference>
<dbReference type="Gene3D" id="3.40.50.1000">
    <property type="entry name" value="HAD superfamily/HAD-like"/>
    <property type="match status" value="1"/>
</dbReference>